<dbReference type="Pfam" id="PF01030">
    <property type="entry name" value="Recep_L_domain"/>
    <property type="match status" value="4"/>
</dbReference>
<feature type="chain" id="PRO_5025629924" description="Receptor L-domain domain-containing protein" evidence="1">
    <location>
        <begin position="18"/>
        <end position="747"/>
    </location>
</feature>
<feature type="domain" description="Receptor L-domain" evidence="2">
    <location>
        <begin position="682"/>
        <end position="736"/>
    </location>
</feature>
<evidence type="ECO:0000313" key="3">
    <source>
        <dbReference type="EMBL" id="KAF1753384.1"/>
    </source>
</evidence>
<dbReference type="Proteomes" id="UP000483820">
    <property type="component" value="Chromosome V"/>
</dbReference>
<dbReference type="GeneID" id="9820205"/>
<accession>A0A6A5GF61</accession>
<evidence type="ECO:0000259" key="2">
    <source>
        <dbReference type="Pfam" id="PF01030"/>
    </source>
</evidence>
<dbReference type="InterPro" id="IPR000494">
    <property type="entry name" value="Rcpt_L-dom"/>
</dbReference>
<organism evidence="3 4">
    <name type="scientific">Caenorhabditis remanei</name>
    <name type="common">Caenorhabditis vulgaris</name>
    <dbReference type="NCBI Taxonomy" id="31234"/>
    <lineage>
        <taxon>Eukaryota</taxon>
        <taxon>Metazoa</taxon>
        <taxon>Ecdysozoa</taxon>
        <taxon>Nematoda</taxon>
        <taxon>Chromadorea</taxon>
        <taxon>Rhabditida</taxon>
        <taxon>Rhabditina</taxon>
        <taxon>Rhabditomorpha</taxon>
        <taxon>Rhabditoidea</taxon>
        <taxon>Rhabditidae</taxon>
        <taxon>Peloderinae</taxon>
        <taxon>Caenorhabditis</taxon>
    </lineage>
</organism>
<feature type="signal peptide" evidence="1">
    <location>
        <begin position="1"/>
        <end position="17"/>
    </location>
</feature>
<reference evidence="3 4" key="1">
    <citation type="submission" date="2019-12" db="EMBL/GenBank/DDBJ databases">
        <title>Chromosome-level assembly of the Caenorhabditis remanei genome.</title>
        <authorList>
            <person name="Teterina A.A."/>
            <person name="Willis J.H."/>
            <person name="Phillips P.C."/>
        </authorList>
    </citation>
    <scope>NUCLEOTIDE SEQUENCE [LARGE SCALE GENOMIC DNA]</scope>
    <source>
        <strain evidence="3 4">PX506</strain>
        <tissue evidence="3">Whole organism</tissue>
    </source>
</reference>
<evidence type="ECO:0000313" key="4">
    <source>
        <dbReference type="Proteomes" id="UP000483820"/>
    </source>
</evidence>
<name>A0A6A5GF61_CAERE</name>
<protein>
    <recommendedName>
        <fullName evidence="2">Receptor L-domain domain-containing protein</fullName>
    </recommendedName>
</protein>
<dbReference type="AlphaFoldDB" id="A0A6A5GF61"/>
<dbReference type="InterPro" id="IPR053079">
    <property type="entry name" value="SPS2_domain"/>
</dbReference>
<keyword evidence="1" id="KW-0732">Signal</keyword>
<comment type="caution">
    <text evidence="3">The sequence shown here is derived from an EMBL/GenBank/DDBJ whole genome shotgun (WGS) entry which is preliminary data.</text>
</comment>
<dbReference type="KEGG" id="crq:GCK72_019941"/>
<dbReference type="Gene3D" id="3.80.20.20">
    <property type="entry name" value="Receptor L-domain"/>
    <property type="match status" value="5"/>
</dbReference>
<feature type="domain" description="Receptor L-domain" evidence="2">
    <location>
        <begin position="555"/>
        <end position="646"/>
    </location>
</feature>
<dbReference type="RefSeq" id="XP_053582216.1">
    <property type="nucleotide sequence ID" value="XM_053733303.1"/>
</dbReference>
<dbReference type="EMBL" id="WUAV01000005">
    <property type="protein sequence ID" value="KAF1753384.1"/>
    <property type="molecule type" value="Genomic_DNA"/>
</dbReference>
<proteinExistence type="predicted"/>
<gene>
    <name evidence="3" type="ORF">GCK72_019941</name>
</gene>
<dbReference type="PANTHER" id="PTHR21662:SF23">
    <property type="entry name" value="RECEPTOR L-DOMAIN DOMAIN-CONTAINING PROTEIN"/>
    <property type="match status" value="1"/>
</dbReference>
<sequence>MSVTIFLLTLCVPAILGDIELTDLQKLEEASECDPTCWFREEIITYETIEQWPVNCTEVCGIMGFTDTADVPVFDLQYYFQNLKVLKGKIYIIGTQYASVEFLSTLEEIYCGPLKSLSFAGNPNLETFELGNLKNVSCEFSIYDNKRLDVSEFCEKNEGLALMAIDNNFKNCKGCIAGMFYTNQMSKFINCTSIVFGMKFYSFHIVHENPPMDFTESLTTNEPNFIISIENVHEDFCFTTSEMKLFLENNVMFKSLKAMYCEKQTGETACLFESLKNLEANCKEILGDIRINPGDEIYTDKLKNISFIFGSLMIQNTSLTDLTFLGSLQYVSSLHNSTIPLQLNSNKNLREANLPNLKYTNCAKELTDYEKIAKAYECDSNCWFRENEVNSTTINKWPQNCSDVCGMMTFTQTADIPVFELQNYFRHLIVFKGAISFANTQYASIEFLASLEEVYCDVLNNFEFRLNANLEMLNFENLTKITCSFYAYNNSRLDATEFCDRFGDLNVMFIYDNFKSCKGCIVQNLYSTELYKYQGCTSIINAMYFYAFWTNYDPPVDMSPLNSVQNISGCLNFYDTDLKNFSFFESLENLRSNQYFDYDINIYQCFNLTRFDMPALKTISTTRTNFIMNVFGVHDDFCFTTSEMHLFLENNVLFDNLHGKYCYNETEENVCIFENMSSLESNCTDILGPVLINSGEESYKEKLRNVRNIYGLLIIQGTDLIDLNFLENLEYIAVLNGIYSLRNSEYR</sequence>
<feature type="domain" description="Receptor L-domain" evidence="2">
    <location>
        <begin position="400"/>
        <end position="493"/>
    </location>
</feature>
<feature type="domain" description="Receptor L-domain" evidence="2">
    <location>
        <begin position="281"/>
        <end position="358"/>
    </location>
</feature>
<dbReference type="CTD" id="9820205"/>
<dbReference type="InterPro" id="IPR036941">
    <property type="entry name" value="Rcpt_L-dom_sf"/>
</dbReference>
<evidence type="ECO:0000256" key="1">
    <source>
        <dbReference type="SAM" id="SignalP"/>
    </source>
</evidence>
<dbReference type="SUPFAM" id="SSF52058">
    <property type="entry name" value="L domain-like"/>
    <property type="match status" value="5"/>
</dbReference>
<dbReference type="PANTHER" id="PTHR21662">
    <property type="entry name" value="RECEPTOR PROTEIN-TYROSINE KINASE"/>
    <property type="match status" value="1"/>
</dbReference>